<evidence type="ECO:0000256" key="2">
    <source>
        <dbReference type="SAM" id="MobiDB-lite"/>
    </source>
</evidence>
<evidence type="ECO:0000313" key="4">
    <source>
        <dbReference type="Proteomes" id="UP000015106"/>
    </source>
</evidence>
<gene>
    <name evidence="3" type="primary">LOC125542269</name>
</gene>
<dbReference type="Pfam" id="PF10494">
    <property type="entry name" value="Stk19"/>
    <property type="match status" value="1"/>
</dbReference>
<dbReference type="PANTHER" id="PTHR15243">
    <property type="entry name" value="SERINE/THREONINE-PROTEIN KINASE 19"/>
    <property type="match status" value="1"/>
</dbReference>
<sequence>MAEPWPSYSSSSRGKKKRPRSPNDDATSSQGRTENSTSLEDNLIFSDTLIALQLMRTQFPKLEKVVTQPFILQSQLYSSVKDRTQVDRDLESLKKDRVLRVFKLNTGQDDHAIMFMDDYLKQVYVFLMESAVRRSKGKNQDCSEVFEWFEKYVLPSKLDVSIDHLELCSLLSNGGDARDKHITLLMNAGLLTRQLIDPNMYWFSIPSIGPILKGLTQGRKEVLSLLNRRKYKEMLLSSLEKTRLRLSPLDVRFHLRDLIGSGQIKTVQTATGLLARVSTD</sequence>
<dbReference type="EnsemblPlants" id="TuG1812G0100000189.01.T06">
    <property type="protein sequence ID" value="TuG1812G0100000189.01.T06"/>
    <property type="gene ID" value="TuG1812G0100000189.01"/>
</dbReference>
<dbReference type="InterPro" id="IPR018865">
    <property type="entry name" value="STK19-like"/>
</dbReference>
<reference evidence="4" key="1">
    <citation type="journal article" date="2013" name="Nature">
        <title>Draft genome of the wheat A-genome progenitor Triticum urartu.</title>
        <authorList>
            <person name="Ling H.Q."/>
            <person name="Zhao S."/>
            <person name="Liu D."/>
            <person name="Wang J."/>
            <person name="Sun H."/>
            <person name="Zhang C."/>
            <person name="Fan H."/>
            <person name="Li D."/>
            <person name="Dong L."/>
            <person name="Tao Y."/>
            <person name="Gao C."/>
            <person name="Wu H."/>
            <person name="Li Y."/>
            <person name="Cui Y."/>
            <person name="Guo X."/>
            <person name="Zheng S."/>
            <person name="Wang B."/>
            <person name="Yu K."/>
            <person name="Liang Q."/>
            <person name="Yang W."/>
            <person name="Lou X."/>
            <person name="Chen J."/>
            <person name="Feng M."/>
            <person name="Jian J."/>
            <person name="Zhang X."/>
            <person name="Luo G."/>
            <person name="Jiang Y."/>
            <person name="Liu J."/>
            <person name="Wang Z."/>
            <person name="Sha Y."/>
            <person name="Zhang B."/>
            <person name="Wu H."/>
            <person name="Tang D."/>
            <person name="Shen Q."/>
            <person name="Xue P."/>
            <person name="Zou S."/>
            <person name="Wang X."/>
            <person name="Liu X."/>
            <person name="Wang F."/>
            <person name="Yang Y."/>
            <person name="An X."/>
            <person name="Dong Z."/>
            <person name="Zhang K."/>
            <person name="Zhang X."/>
            <person name="Luo M.C."/>
            <person name="Dvorak J."/>
            <person name="Tong Y."/>
            <person name="Wang J."/>
            <person name="Yang H."/>
            <person name="Li Z."/>
            <person name="Wang D."/>
            <person name="Zhang A."/>
            <person name="Wang J."/>
        </authorList>
    </citation>
    <scope>NUCLEOTIDE SEQUENCE</scope>
    <source>
        <strain evidence="4">cv. G1812</strain>
    </source>
</reference>
<keyword evidence="4" id="KW-1185">Reference proteome</keyword>
<evidence type="ECO:0000256" key="1">
    <source>
        <dbReference type="ARBA" id="ARBA00093458"/>
    </source>
</evidence>
<dbReference type="AlphaFoldDB" id="A0A8R7JWN5"/>
<comment type="similarity">
    <text evidence="1">Belongs to the STK19 family.</text>
</comment>
<dbReference type="Gramene" id="TuG1812G0100000189.01.T06">
    <property type="protein sequence ID" value="TuG1812G0100000189.01.T06"/>
    <property type="gene ID" value="TuG1812G0100000189.01"/>
</dbReference>
<dbReference type="PANTHER" id="PTHR15243:SF0">
    <property type="entry name" value="SERINE_THREONINE-PROTEIN KINASE 19"/>
    <property type="match status" value="1"/>
</dbReference>
<organism evidence="3 4">
    <name type="scientific">Triticum urartu</name>
    <name type="common">Red wild einkorn</name>
    <name type="synonym">Crithodium urartu</name>
    <dbReference type="NCBI Taxonomy" id="4572"/>
    <lineage>
        <taxon>Eukaryota</taxon>
        <taxon>Viridiplantae</taxon>
        <taxon>Streptophyta</taxon>
        <taxon>Embryophyta</taxon>
        <taxon>Tracheophyta</taxon>
        <taxon>Spermatophyta</taxon>
        <taxon>Magnoliopsida</taxon>
        <taxon>Liliopsida</taxon>
        <taxon>Poales</taxon>
        <taxon>Poaceae</taxon>
        <taxon>BOP clade</taxon>
        <taxon>Pooideae</taxon>
        <taxon>Triticodae</taxon>
        <taxon>Triticeae</taxon>
        <taxon>Triticinae</taxon>
        <taxon>Triticum</taxon>
    </lineage>
</organism>
<name>A0A8R7JWN5_TRIUA</name>
<reference evidence="3" key="2">
    <citation type="submission" date="2018-03" db="EMBL/GenBank/DDBJ databases">
        <title>The Triticum urartu genome reveals the dynamic nature of wheat genome evolution.</title>
        <authorList>
            <person name="Ling H."/>
            <person name="Ma B."/>
            <person name="Shi X."/>
            <person name="Liu H."/>
            <person name="Dong L."/>
            <person name="Sun H."/>
            <person name="Cao Y."/>
            <person name="Gao Q."/>
            <person name="Zheng S."/>
            <person name="Li Y."/>
            <person name="Yu Y."/>
            <person name="Du H."/>
            <person name="Qi M."/>
            <person name="Li Y."/>
            <person name="Yu H."/>
            <person name="Cui Y."/>
            <person name="Wang N."/>
            <person name="Chen C."/>
            <person name="Wu H."/>
            <person name="Zhao Y."/>
            <person name="Zhang J."/>
            <person name="Li Y."/>
            <person name="Zhou W."/>
            <person name="Zhang B."/>
            <person name="Hu W."/>
            <person name="Eijk M."/>
            <person name="Tang J."/>
            <person name="Witsenboer H."/>
            <person name="Zhao S."/>
            <person name="Li Z."/>
            <person name="Zhang A."/>
            <person name="Wang D."/>
            <person name="Liang C."/>
        </authorList>
    </citation>
    <scope>NUCLEOTIDE SEQUENCE [LARGE SCALE GENOMIC DNA]</scope>
    <source>
        <strain evidence="3">cv. G1812</strain>
    </source>
</reference>
<evidence type="ECO:0008006" key="5">
    <source>
        <dbReference type="Google" id="ProtNLM"/>
    </source>
</evidence>
<feature type="compositionally biased region" description="Polar residues" evidence="2">
    <location>
        <begin position="24"/>
        <end position="37"/>
    </location>
</feature>
<feature type="compositionally biased region" description="Low complexity" evidence="2">
    <location>
        <begin position="1"/>
        <end position="12"/>
    </location>
</feature>
<feature type="region of interest" description="Disordered" evidence="2">
    <location>
        <begin position="1"/>
        <end position="37"/>
    </location>
</feature>
<reference evidence="3" key="3">
    <citation type="submission" date="2022-06" db="UniProtKB">
        <authorList>
            <consortium name="EnsemblPlants"/>
        </authorList>
    </citation>
    <scope>IDENTIFICATION</scope>
</reference>
<accession>A0A8R7JWN5</accession>
<evidence type="ECO:0000313" key="3">
    <source>
        <dbReference type="EnsemblPlants" id="TuG1812G0100000189.01.T06"/>
    </source>
</evidence>
<protein>
    <recommendedName>
        <fullName evidence="5">Serine/threonine-protein kinase 19</fullName>
    </recommendedName>
</protein>
<dbReference type="Proteomes" id="UP000015106">
    <property type="component" value="Chromosome 1"/>
</dbReference>
<proteinExistence type="inferred from homology"/>